<dbReference type="EMBL" id="CP026923">
    <property type="protein sequence ID" value="AVG23217.1"/>
    <property type="molecule type" value="Genomic_DNA"/>
</dbReference>
<gene>
    <name evidence="3" type="ORF">C3B54_11214</name>
</gene>
<dbReference type="RefSeq" id="WP_104912861.1">
    <property type="nucleotide sequence ID" value="NZ_CP026923.1"/>
</dbReference>
<keyword evidence="4" id="KW-1185">Reference proteome</keyword>
<evidence type="ECO:0008006" key="5">
    <source>
        <dbReference type="Google" id="ProtNLM"/>
    </source>
</evidence>
<keyword evidence="2" id="KW-0472">Membrane</keyword>
<feature type="region of interest" description="Disordered" evidence="1">
    <location>
        <begin position="1"/>
        <end position="21"/>
    </location>
</feature>
<feature type="transmembrane region" description="Helical" evidence="2">
    <location>
        <begin position="68"/>
        <end position="94"/>
    </location>
</feature>
<feature type="transmembrane region" description="Helical" evidence="2">
    <location>
        <begin position="32"/>
        <end position="56"/>
    </location>
</feature>
<dbReference type="AlphaFoldDB" id="A0A2L2BNJ7"/>
<organism evidence="3 4">
    <name type="scientific">Pontimonas salivibrio</name>
    <dbReference type="NCBI Taxonomy" id="1159327"/>
    <lineage>
        <taxon>Bacteria</taxon>
        <taxon>Bacillati</taxon>
        <taxon>Actinomycetota</taxon>
        <taxon>Actinomycetes</taxon>
        <taxon>Micrococcales</taxon>
        <taxon>Microbacteriaceae</taxon>
        <taxon>Pontimonas</taxon>
    </lineage>
</organism>
<dbReference type="OrthoDB" id="4775598at2"/>
<reference evidence="3 4" key="1">
    <citation type="submission" date="2018-02" db="EMBL/GenBank/DDBJ databases">
        <title>Complete genome of the streamlined marine actinobacterium Pontimonas salivibrio CL-TW6 adapted to coastal planktonic lifestype.</title>
        <authorList>
            <person name="Cho B.C."/>
            <person name="Hardies S.C."/>
            <person name="Jang G.I."/>
            <person name="Hwang C.Y."/>
        </authorList>
    </citation>
    <scope>NUCLEOTIDE SEQUENCE [LARGE SCALE GENOMIC DNA]</scope>
    <source>
        <strain evidence="3 4">CL-TW6</strain>
    </source>
</reference>
<keyword evidence="2" id="KW-0812">Transmembrane</keyword>
<evidence type="ECO:0000256" key="2">
    <source>
        <dbReference type="SAM" id="Phobius"/>
    </source>
</evidence>
<evidence type="ECO:0000256" key="1">
    <source>
        <dbReference type="SAM" id="MobiDB-lite"/>
    </source>
</evidence>
<keyword evidence="2" id="KW-1133">Transmembrane helix</keyword>
<accession>A0A2L2BNJ7</accession>
<dbReference type="Proteomes" id="UP000243077">
    <property type="component" value="Chromosome"/>
</dbReference>
<sequence length="111" mass="11694">MAEATSGEAPIEHTPTNSTDEWTEYPGRTLGVVALVLAFFSQIPALIMGIIAWVWSNKVGRSNVPAKVAVAVSATLLVLIVLAIVGWTALIVSLSGELGGFGMNGFDMDDF</sequence>
<evidence type="ECO:0000313" key="3">
    <source>
        <dbReference type="EMBL" id="AVG23217.1"/>
    </source>
</evidence>
<protein>
    <recommendedName>
        <fullName evidence="5">DUF4190 domain-containing protein</fullName>
    </recommendedName>
</protein>
<evidence type="ECO:0000313" key="4">
    <source>
        <dbReference type="Proteomes" id="UP000243077"/>
    </source>
</evidence>
<dbReference type="KEGG" id="psai:C3B54_11214"/>
<proteinExistence type="predicted"/>
<name>A0A2L2BNJ7_9MICO</name>